<protein>
    <submittedName>
        <fullName evidence="1">Uncharacterized protein</fullName>
    </submittedName>
</protein>
<organism evidence="1 2">
    <name type="scientific">Pseudolysobacter antarcticus</name>
    <dbReference type="NCBI Taxonomy" id="2511995"/>
    <lineage>
        <taxon>Bacteria</taxon>
        <taxon>Pseudomonadati</taxon>
        <taxon>Pseudomonadota</taxon>
        <taxon>Gammaproteobacteria</taxon>
        <taxon>Lysobacterales</taxon>
        <taxon>Rhodanobacteraceae</taxon>
        <taxon>Pseudolysobacter</taxon>
    </lineage>
</organism>
<evidence type="ECO:0000313" key="1">
    <source>
        <dbReference type="EMBL" id="QBB70312.1"/>
    </source>
</evidence>
<evidence type="ECO:0000313" key="2">
    <source>
        <dbReference type="Proteomes" id="UP000291562"/>
    </source>
</evidence>
<dbReference type="RefSeq" id="WP_129832571.1">
    <property type="nucleotide sequence ID" value="NZ_CP035704.1"/>
</dbReference>
<dbReference type="KEGG" id="xbc:ELE36_08020"/>
<name>A0A411HIF1_9GAMM</name>
<dbReference type="EMBL" id="CP035704">
    <property type="protein sequence ID" value="QBB70312.1"/>
    <property type="molecule type" value="Genomic_DNA"/>
</dbReference>
<dbReference type="Proteomes" id="UP000291562">
    <property type="component" value="Chromosome"/>
</dbReference>
<dbReference type="OrthoDB" id="9907464at2"/>
<dbReference type="AlphaFoldDB" id="A0A411HIF1"/>
<proteinExistence type="predicted"/>
<reference evidence="1 2" key="1">
    <citation type="submission" date="2019-01" db="EMBL/GenBank/DDBJ databases">
        <title>Pseudolysobacter antarctica gen. nov., sp. nov., isolated from Fildes Peninsula, Antarctica.</title>
        <authorList>
            <person name="Wei Z."/>
            <person name="Peng F."/>
        </authorList>
    </citation>
    <scope>NUCLEOTIDE SEQUENCE [LARGE SCALE GENOMIC DNA]</scope>
    <source>
        <strain evidence="1 2">AQ6-296</strain>
    </source>
</reference>
<gene>
    <name evidence="1" type="ORF">ELE36_08020</name>
</gene>
<keyword evidence="2" id="KW-1185">Reference proteome</keyword>
<accession>A0A411HIF1</accession>
<sequence length="117" mass="12281">MSIRLRGFIYSLVAIAIGSVGISVAHANDEAIDGRIRSSNGDQVNACFDQGTALSVGEEFEVVRHALQTPPKGVATIKSAAVGVIRIETVDSHTCATAKLLAGSAQSLDWVEPKIHP</sequence>